<dbReference type="InterPro" id="IPR036397">
    <property type="entry name" value="RNaseH_sf"/>
</dbReference>
<proteinExistence type="predicted"/>
<dbReference type="SUPFAM" id="SSF53098">
    <property type="entry name" value="Ribonuclease H-like"/>
    <property type="match status" value="1"/>
</dbReference>
<dbReference type="InterPro" id="IPR012337">
    <property type="entry name" value="RNaseH-like_sf"/>
</dbReference>
<dbReference type="EMBL" id="LRBV02000001">
    <property type="status" value="NOT_ANNOTATED_CDS"/>
    <property type="molecule type" value="Genomic_DNA"/>
</dbReference>
<accession>A0A7N2KN53</accession>
<dbReference type="Gramene" id="QL01p018735:mrna">
    <property type="protein sequence ID" value="QL01p018735:mrna"/>
    <property type="gene ID" value="QL01p018735"/>
</dbReference>
<evidence type="ECO:0000313" key="3">
    <source>
        <dbReference type="Proteomes" id="UP000594261"/>
    </source>
</evidence>
<feature type="domain" description="RNase H type-1" evidence="1">
    <location>
        <begin position="346"/>
        <end position="434"/>
    </location>
</feature>
<dbReference type="GO" id="GO:0003676">
    <property type="term" value="F:nucleic acid binding"/>
    <property type="evidence" value="ECO:0007669"/>
    <property type="project" value="InterPro"/>
</dbReference>
<reference evidence="2" key="2">
    <citation type="submission" date="2021-01" db="UniProtKB">
        <authorList>
            <consortium name="EnsemblPlants"/>
        </authorList>
    </citation>
    <scope>IDENTIFICATION</scope>
</reference>
<dbReference type="Proteomes" id="UP000594261">
    <property type="component" value="Chromosome 1"/>
</dbReference>
<dbReference type="EnsemblPlants" id="QL01p018735:mrna">
    <property type="protein sequence ID" value="QL01p018735:mrna"/>
    <property type="gene ID" value="QL01p018735"/>
</dbReference>
<dbReference type="InterPro" id="IPR002156">
    <property type="entry name" value="RNaseH_domain"/>
</dbReference>
<protein>
    <recommendedName>
        <fullName evidence="1">RNase H type-1 domain-containing protein</fullName>
    </recommendedName>
</protein>
<reference evidence="2 3" key="1">
    <citation type="journal article" date="2016" name="G3 (Bethesda)">
        <title>First Draft Assembly and Annotation of the Genome of a California Endemic Oak Quercus lobata Nee (Fagaceae).</title>
        <authorList>
            <person name="Sork V.L."/>
            <person name="Fitz-Gibbon S.T."/>
            <person name="Puiu D."/>
            <person name="Crepeau M."/>
            <person name="Gugger P.F."/>
            <person name="Sherman R."/>
            <person name="Stevens K."/>
            <person name="Langley C.H."/>
            <person name="Pellegrini M."/>
            <person name="Salzberg S.L."/>
        </authorList>
    </citation>
    <scope>NUCLEOTIDE SEQUENCE [LARGE SCALE GENOMIC DNA]</scope>
    <source>
        <strain evidence="2 3">cv. SW786</strain>
    </source>
</reference>
<dbReference type="InterPro" id="IPR044730">
    <property type="entry name" value="RNase_H-like_dom_plant"/>
</dbReference>
<sequence length="465" mass="52516">MACLSWEKTCAPKEKGDLGFRDLKTFNLALLAKQGWQLQKNSQSLVYRVMKARYFPSTDFLHAELGSKHSHAWRGIFSALPVVKAGCWWQVGNGTSICIWTDCWLPRPSTFRVISPPASLPLDSKINSLINLDSGDWDVTLITQTFLPVDVNSILGIPLSRHKPRDRLVRAYTPKGSFTVNSAYILPRPPTAQARAASANDLEPPYTKQSCGLAPETTGHLFWDCHIAKETWKLSDIPFDKHGLSYRDFMDFLWHLVFTQHVGTDILELTVTTTRSIWFSRNKTRLGATRQPPHEIMTKARFLLTEYQDAHLRPTLFKDATDNRWVPPVFPWYKVLWLLHSVSASPSHSAPLEAEAKAMDEATLFAWDVGVMDVIFETDSISVSHALLDPANAKITIASLVAGTHSKLQKFRSFEVSHVKRQANFPAHALAAYAKDIDFFVSWMEECPPFIESQVFHDALSLSSY</sequence>
<evidence type="ECO:0000313" key="2">
    <source>
        <dbReference type="EnsemblPlants" id="QL01p018735:mrna"/>
    </source>
</evidence>
<dbReference type="PANTHER" id="PTHR47074:SF48">
    <property type="entry name" value="POLYNUCLEOTIDYL TRANSFERASE, RIBONUCLEASE H-LIKE SUPERFAMILY PROTEIN"/>
    <property type="match status" value="1"/>
</dbReference>
<dbReference type="AlphaFoldDB" id="A0A7N2KN53"/>
<evidence type="ECO:0000259" key="1">
    <source>
        <dbReference type="Pfam" id="PF13456"/>
    </source>
</evidence>
<name>A0A7N2KN53_QUELO</name>
<dbReference type="PANTHER" id="PTHR47074">
    <property type="entry name" value="BNAC02G40300D PROTEIN"/>
    <property type="match status" value="1"/>
</dbReference>
<organism evidence="2 3">
    <name type="scientific">Quercus lobata</name>
    <name type="common">Valley oak</name>
    <dbReference type="NCBI Taxonomy" id="97700"/>
    <lineage>
        <taxon>Eukaryota</taxon>
        <taxon>Viridiplantae</taxon>
        <taxon>Streptophyta</taxon>
        <taxon>Embryophyta</taxon>
        <taxon>Tracheophyta</taxon>
        <taxon>Spermatophyta</taxon>
        <taxon>Magnoliopsida</taxon>
        <taxon>eudicotyledons</taxon>
        <taxon>Gunneridae</taxon>
        <taxon>Pentapetalae</taxon>
        <taxon>rosids</taxon>
        <taxon>fabids</taxon>
        <taxon>Fagales</taxon>
        <taxon>Fagaceae</taxon>
        <taxon>Quercus</taxon>
    </lineage>
</organism>
<dbReference type="Pfam" id="PF13456">
    <property type="entry name" value="RVT_3"/>
    <property type="match status" value="1"/>
</dbReference>
<dbReference type="CDD" id="cd06222">
    <property type="entry name" value="RNase_H_like"/>
    <property type="match status" value="1"/>
</dbReference>
<dbReference type="GO" id="GO:0004523">
    <property type="term" value="F:RNA-DNA hybrid ribonuclease activity"/>
    <property type="evidence" value="ECO:0007669"/>
    <property type="project" value="InterPro"/>
</dbReference>
<keyword evidence="3" id="KW-1185">Reference proteome</keyword>
<dbReference type="InterPro" id="IPR052929">
    <property type="entry name" value="RNase_H-like_EbsB-rel"/>
</dbReference>
<dbReference type="Gene3D" id="3.30.420.10">
    <property type="entry name" value="Ribonuclease H-like superfamily/Ribonuclease H"/>
    <property type="match status" value="1"/>
</dbReference>
<dbReference type="InParanoid" id="A0A7N2KN53"/>